<name>A0AA86PXR2_9EUKA</name>
<evidence type="ECO:0000313" key="4">
    <source>
        <dbReference type="Proteomes" id="UP001642409"/>
    </source>
</evidence>
<proteinExistence type="predicted"/>
<organism evidence="2">
    <name type="scientific">Hexamita inflata</name>
    <dbReference type="NCBI Taxonomy" id="28002"/>
    <lineage>
        <taxon>Eukaryota</taxon>
        <taxon>Metamonada</taxon>
        <taxon>Diplomonadida</taxon>
        <taxon>Hexamitidae</taxon>
        <taxon>Hexamitinae</taxon>
        <taxon>Hexamita</taxon>
    </lineage>
</organism>
<sequence length="1280" mass="140766">MSVQVNEVNEMILVQSKYYSICLFMLSGLLFNSQQIIELLNTSIQYRFSSLYSAGIVMNMSSIGSFSLNNVNILGSNQLKQYSYVLVAIINTQITASISNVIVCYDFNDIQQKLLQFSTSLIHNCISICQITNTKYTYGLCTDELINSQHLEINDSYTCVDPFIFNGSQCVCKEGYILNISYCIDLASQLTNTISLVSKLDYQFVIIQQDILSTLDSLNIMNQNLNEQINQSKLTSEQLFNKSQQFIFGNTTQLQQQLQIYSSVLDQSIFNNVTLINIAIAANSTNLQNMINSSVLQINTTISTINSSINLKNNEIANNFSSINYTLTQQNYTINSLLSTVSDLQNKLVDQENAELEPELEINDFQLPELICNQMAFIQKFDISTISQTVSSSNFSSSYVFGNTQIVNNVFINILDNSLTNSFSLYNHQTYYYNIKVQIGSQSIQSGSIISDQNIKSMNNIIILSKIGSLSAISMQLNILSRESTGLCIRNLYVSMLISNLSNGNISLIGLQNSVLNIRNYQVTGAYYSKQCMSLCVLNSNQAQISITNVNFKPNTYMFGNQSSYLFVQISTSSILIKQLVLSVGLQIARSIQTTLTSTSSNQLQYGGVISQISTSSVIIHDTAVQTYLKQTANFVNSSGIIIGTSISSIISINQLCAFENTTFAGSALNQYGLFGTIGGKISFMDVNINYSAFGNGQFSNFGTMGLLTIDCNYGTFTNIQITFVSIQKSSYEDNEINIAALIGNCNAKQVLFKHSIIYGNISAASNVALICGQQNSNFTIHNIELANSIILSSTQIQCSISGGLFGFIQSVFINTYYGLKISVQVQSIALNYNSYSSCVIGYVNNKMNLTIEKCYVHDSTIQSKSQNKSFASGVLSYAYMTKFIGTDIQFDNQSVVSQNNFSYSSGLIAYSENCNITISKIFVTYSQIVSNANLPHSGGYICIAVNSLLNIYKSQINKSQIKGIDNIQNINFDNTLIGQTGGIIAMTNHSNISIISTDIQNSNLSQICKLFASLGGIQGEQYYTQSRIRNIKITNIILTGNSSILNSHISGVNGAQLYSDAFQENIQLLYINIQSNSIGQSLNGGLNAYCVESNINIINIQLIFANQIINGIDSYGGGLLGAVVKSKLYIINSQIQYTNISSNTNQSGIIGAAIGSLVECDITVFDNLQIHNVRIVMISGNSLTSGSFIGMQYSSNSQQPTQTYIRNSIIDSIYINTQSTRQQINLITQYPNVQYGTIQITSTKSIGISNINGAPIINCENVQVQLINGNNFISENGCI</sequence>
<reference evidence="2" key="1">
    <citation type="submission" date="2023-06" db="EMBL/GenBank/DDBJ databases">
        <authorList>
            <person name="Kurt Z."/>
        </authorList>
    </citation>
    <scope>NUCLEOTIDE SEQUENCE</scope>
</reference>
<evidence type="ECO:0000313" key="2">
    <source>
        <dbReference type="EMBL" id="CAI9948194.1"/>
    </source>
</evidence>
<evidence type="ECO:0000256" key="1">
    <source>
        <dbReference type="SAM" id="Coils"/>
    </source>
</evidence>
<protein>
    <submittedName>
        <fullName evidence="3">Hypothetical_protein</fullName>
    </submittedName>
</protein>
<keyword evidence="4" id="KW-1185">Reference proteome</keyword>
<dbReference type="EMBL" id="CAXDID020000144">
    <property type="protein sequence ID" value="CAL6040003.1"/>
    <property type="molecule type" value="Genomic_DNA"/>
</dbReference>
<dbReference type="Proteomes" id="UP001642409">
    <property type="component" value="Unassembled WGS sequence"/>
</dbReference>
<dbReference type="EMBL" id="CATOUU010000787">
    <property type="protein sequence ID" value="CAI9948194.1"/>
    <property type="molecule type" value="Genomic_DNA"/>
</dbReference>
<reference evidence="3 4" key="2">
    <citation type="submission" date="2024-07" db="EMBL/GenBank/DDBJ databases">
        <authorList>
            <person name="Akdeniz Z."/>
        </authorList>
    </citation>
    <scope>NUCLEOTIDE SEQUENCE [LARGE SCALE GENOMIC DNA]</scope>
</reference>
<accession>A0AA86PXR2</accession>
<keyword evidence="1" id="KW-0175">Coiled coil</keyword>
<gene>
    <name evidence="2" type="ORF">HINF_LOCUS35839</name>
    <name evidence="3" type="ORF">HINF_LOCUS38124</name>
</gene>
<evidence type="ECO:0000313" key="3">
    <source>
        <dbReference type="EMBL" id="CAL6040003.1"/>
    </source>
</evidence>
<comment type="caution">
    <text evidence="2">The sequence shown here is derived from an EMBL/GenBank/DDBJ whole genome shotgun (WGS) entry which is preliminary data.</text>
</comment>
<feature type="coiled-coil region" evidence="1">
    <location>
        <begin position="215"/>
        <end position="242"/>
    </location>
</feature>
<dbReference type="AlphaFoldDB" id="A0AA86PXR2"/>